<dbReference type="SUPFAM" id="SSF51735">
    <property type="entry name" value="NAD(P)-binding Rossmann-fold domains"/>
    <property type="match status" value="1"/>
</dbReference>
<dbReference type="PROSITE" id="PS00061">
    <property type="entry name" value="ADH_SHORT"/>
    <property type="match status" value="1"/>
</dbReference>
<organism evidence="4 5">
    <name type="scientific">Jatrophihabitans lederbergiae</name>
    <dbReference type="NCBI Taxonomy" id="3075547"/>
    <lineage>
        <taxon>Bacteria</taxon>
        <taxon>Bacillati</taxon>
        <taxon>Actinomycetota</taxon>
        <taxon>Actinomycetes</taxon>
        <taxon>Jatrophihabitantales</taxon>
        <taxon>Jatrophihabitantaceae</taxon>
        <taxon>Jatrophihabitans</taxon>
    </lineage>
</organism>
<dbReference type="InterPro" id="IPR036291">
    <property type="entry name" value="NAD(P)-bd_dom_sf"/>
</dbReference>
<dbReference type="PRINTS" id="PR00081">
    <property type="entry name" value="GDHRDH"/>
</dbReference>
<reference evidence="5" key="1">
    <citation type="submission" date="2023-07" db="EMBL/GenBank/DDBJ databases">
        <title>30 novel species of actinomycetes from the DSMZ collection.</title>
        <authorList>
            <person name="Nouioui I."/>
        </authorList>
    </citation>
    <scope>NUCLEOTIDE SEQUENCE [LARGE SCALE GENOMIC DNA]</scope>
    <source>
        <strain evidence="5">DSM 44399</strain>
    </source>
</reference>
<dbReference type="InterPro" id="IPR050259">
    <property type="entry name" value="SDR"/>
</dbReference>
<evidence type="ECO:0000256" key="2">
    <source>
        <dbReference type="RuleBase" id="RU000363"/>
    </source>
</evidence>
<keyword evidence="4" id="KW-0560">Oxidoreductase</keyword>
<dbReference type="EC" id="1.1.1.-" evidence="4"/>
<dbReference type="PANTHER" id="PTHR42879:SF2">
    <property type="entry name" value="3-OXOACYL-[ACYL-CARRIER-PROTEIN] REDUCTASE FABG"/>
    <property type="match status" value="1"/>
</dbReference>
<dbReference type="GO" id="GO:0016491">
    <property type="term" value="F:oxidoreductase activity"/>
    <property type="evidence" value="ECO:0007669"/>
    <property type="project" value="UniProtKB-KW"/>
</dbReference>
<dbReference type="PANTHER" id="PTHR42879">
    <property type="entry name" value="3-OXOACYL-(ACYL-CARRIER-PROTEIN) REDUCTASE"/>
    <property type="match status" value="1"/>
</dbReference>
<name>A0ABU2J9K1_9ACTN</name>
<dbReference type="EMBL" id="JAVREH010000009">
    <property type="protein sequence ID" value="MDT0261650.1"/>
    <property type="molecule type" value="Genomic_DNA"/>
</dbReference>
<dbReference type="InterPro" id="IPR057326">
    <property type="entry name" value="KR_dom"/>
</dbReference>
<dbReference type="Proteomes" id="UP001183176">
    <property type="component" value="Unassembled WGS sequence"/>
</dbReference>
<gene>
    <name evidence="4" type="ORF">RM423_09615</name>
</gene>
<protein>
    <submittedName>
        <fullName evidence="4">3-oxoacyl-ACP reductase family protein</fullName>
        <ecNumber evidence="4">1.1.1.-</ecNumber>
    </submittedName>
</protein>
<dbReference type="Pfam" id="PF00106">
    <property type="entry name" value="adh_short"/>
    <property type="match status" value="1"/>
</dbReference>
<dbReference type="RefSeq" id="WP_311422804.1">
    <property type="nucleotide sequence ID" value="NZ_JAVREH010000009.1"/>
</dbReference>
<dbReference type="SMART" id="SM00822">
    <property type="entry name" value="PKS_KR"/>
    <property type="match status" value="1"/>
</dbReference>
<dbReference type="Gene3D" id="3.40.50.720">
    <property type="entry name" value="NAD(P)-binding Rossmann-like Domain"/>
    <property type="match status" value="1"/>
</dbReference>
<evidence type="ECO:0000259" key="3">
    <source>
        <dbReference type="SMART" id="SM00822"/>
    </source>
</evidence>
<proteinExistence type="inferred from homology"/>
<dbReference type="InterPro" id="IPR002347">
    <property type="entry name" value="SDR_fam"/>
</dbReference>
<dbReference type="InterPro" id="IPR020904">
    <property type="entry name" value="Sc_DH/Rdtase_CS"/>
</dbReference>
<comment type="caution">
    <text evidence="4">The sequence shown here is derived from an EMBL/GenBank/DDBJ whole genome shotgun (WGS) entry which is preliminary data.</text>
</comment>
<accession>A0ABU2J9K1</accession>
<evidence type="ECO:0000256" key="1">
    <source>
        <dbReference type="ARBA" id="ARBA00006484"/>
    </source>
</evidence>
<feature type="domain" description="Ketoreductase" evidence="3">
    <location>
        <begin position="7"/>
        <end position="192"/>
    </location>
</feature>
<keyword evidence="5" id="KW-1185">Reference proteome</keyword>
<evidence type="ECO:0000313" key="5">
    <source>
        <dbReference type="Proteomes" id="UP001183176"/>
    </source>
</evidence>
<sequence length="249" mass="25775">MNKLDARVAVVTGAASGIGAGIATAFSREGADIVVADLAPEADAAEVLAGIRDTGRQALYVRTDVSDEASVRAMADQALATFGRVDILVNNAGIFTESLLADMPVADWDRVVNTNLRGTFLCTRALIGQMLERGDGRIINIASQLGQIGGGAVAHYSASKAGVIGLTKALAREVSRRGVLVNAIAPGPIQTPLLDSETEQWRSAKLAELPIGRFGTVDEVTPTAVLLASADGSYYVGQTLGPNGGDVML</sequence>
<dbReference type="PRINTS" id="PR00080">
    <property type="entry name" value="SDRFAMILY"/>
</dbReference>
<evidence type="ECO:0000313" key="4">
    <source>
        <dbReference type="EMBL" id="MDT0261650.1"/>
    </source>
</evidence>
<comment type="similarity">
    <text evidence="1 2">Belongs to the short-chain dehydrogenases/reductases (SDR) family.</text>
</comment>